<accession>A0A4U1C3P0</accession>
<dbReference type="InterPro" id="IPR027056">
    <property type="entry name" value="Gluconate_2DH_su3"/>
</dbReference>
<organism evidence="1 2">
    <name type="scientific">Pedobacter cryophilus</name>
    <dbReference type="NCBI Taxonomy" id="2571271"/>
    <lineage>
        <taxon>Bacteria</taxon>
        <taxon>Pseudomonadati</taxon>
        <taxon>Bacteroidota</taxon>
        <taxon>Sphingobacteriia</taxon>
        <taxon>Sphingobacteriales</taxon>
        <taxon>Sphingobacteriaceae</taxon>
        <taxon>Pedobacter</taxon>
    </lineage>
</organism>
<proteinExistence type="predicted"/>
<reference evidence="1 2" key="1">
    <citation type="submission" date="2019-04" db="EMBL/GenBank/DDBJ databases">
        <title>Pedobacter sp. AR-3-17 sp. nov., isolated from Arctic soil.</title>
        <authorList>
            <person name="Dahal R.H."/>
            <person name="Kim D.-U."/>
        </authorList>
    </citation>
    <scope>NUCLEOTIDE SEQUENCE [LARGE SCALE GENOMIC DNA]</scope>
    <source>
        <strain evidence="1 2">AR-3-17</strain>
    </source>
</reference>
<keyword evidence="2" id="KW-1185">Reference proteome</keyword>
<dbReference type="Proteomes" id="UP000308181">
    <property type="component" value="Unassembled WGS sequence"/>
</dbReference>
<dbReference type="AlphaFoldDB" id="A0A4U1C3P0"/>
<evidence type="ECO:0000313" key="1">
    <source>
        <dbReference type="EMBL" id="TKC00476.1"/>
    </source>
</evidence>
<evidence type="ECO:0000313" key="2">
    <source>
        <dbReference type="Proteomes" id="UP000308181"/>
    </source>
</evidence>
<dbReference type="OrthoDB" id="6385145at2"/>
<dbReference type="EMBL" id="SWBP01000001">
    <property type="protein sequence ID" value="TKC00476.1"/>
    <property type="molecule type" value="Genomic_DNA"/>
</dbReference>
<sequence>MNRREALSSVAVLLGGTIIGGQLFSLAGCKSTPEMVNNLFNSDDVGLMDEIAETIIPETNTPGAKAAKTGAFMALMVKDCYKPEHQQIFTAGLKTINDLAQKQYQSSFMDLDAEKRKTMLTALDVEQKEYSEVEANKETPHYFRMLKELTLLGFFTSEVGGTQVLKYVEVPGRYDACIPYKKGDPVYL</sequence>
<gene>
    <name evidence="1" type="ORF">FA046_02000</name>
</gene>
<dbReference type="PROSITE" id="PS51257">
    <property type="entry name" value="PROKAR_LIPOPROTEIN"/>
    <property type="match status" value="1"/>
</dbReference>
<dbReference type="RefSeq" id="WP_136824685.1">
    <property type="nucleotide sequence ID" value="NZ_SWBP01000001.1"/>
</dbReference>
<comment type="caution">
    <text evidence="1">The sequence shown here is derived from an EMBL/GenBank/DDBJ whole genome shotgun (WGS) entry which is preliminary data.</text>
</comment>
<protein>
    <submittedName>
        <fullName evidence="1">Gluconate 2-dehydrogenase subunit 3 family protein</fullName>
    </submittedName>
</protein>
<name>A0A4U1C3P0_9SPHI</name>
<dbReference type="Pfam" id="PF13618">
    <property type="entry name" value="Gluconate_2-dh3"/>
    <property type="match status" value="1"/>
</dbReference>